<gene>
    <name evidence="6" type="ORF">GCM10022291_11570</name>
</gene>
<dbReference type="GO" id="GO:0008483">
    <property type="term" value="F:transaminase activity"/>
    <property type="evidence" value="ECO:0007669"/>
    <property type="project" value="UniProtKB-KW"/>
</dbReference>
<keyword evidence="4" id="KW-0663">Pyridoxal phosphate</keyword>
<evidence type="ECO:0000259" key="5">
    <source>
        <dbReference type="Pfam" id="PF00155"/>
    </source>
</evidence>
<dbReference type="InterPro" id="IPR004839">
    <property type="entry name" value="Aminotransferase_I/II_large"/>
</dbReference>
<evidence type="ECO:0000313" key="6">
    <source>
        <dbReference type="EMBL" id="GAA4233741.1"/>
    </source>
</evidence>
<organism evidence="6 7">
    <name type="scientific">Postechiella marina</name>
    <dbReference type="NCBI Taxonomy" id="943941"/>
    <lineage>
        <taxon>Bacteria</taxon>
        <taxon>Pseudomonadati</taxon>
        <taxon>Bacteroidota</taxon>
        <taxon>Flavobacteriia</taxon>
        <taxon>Flavobacteriales</taxon>
        <taxon>Flavobacteriaceae</taxon>
        <taxon>Postechiella</taxon>
    </lineage>
</organism>
<dbReference type="RefSeq" id="WP_344787168.1">
    <property type="nucleotide sequence ID" value="NZ_BAABCA010000002.1"/>
</dbReference>
<dbReference type="Gene3D" id="3.90.1150.10">
    <property type="entry name" value="Aspartate Aminotransferase, domain 1"/>
    <property type="match status" value="1"/>
</dbReference>
<comment type="similarity">
    <text evidence="2">Belongs to the class-II pyridoxal-phosphate-dependent aminotransferase family. BioF subfamily.</text>
</comment>
<keyword evidence="3" id="KW-0808">Transferase</keyword>
<dbReference type="Gene3D" id="3.40.640.10">
    <property type="entry name" value="Type I PLP-dependent aspartate aminotransferase-like (Major domain)"/>
    <property type="match status" value="1"/>
</dbReference>
<dbReference type="InterPro" id="IPR015421">
    <property type="entry name" value="PyrdxlP-dep_Trfase_major"/>
</dbReference>
<feature type="domain" description="Aminotransferase class I/classII large" evidence="5">
    <location>
        <begin position="27"/>
        <end position="366"/>
    </location>
</feature>
<dbReference type="Proteomes" id="UP001501496">
    <property type="component" value="Unassembled WGS sequence"/>
</dbReference>
<proteinExistence type="inferred from homology"/>
<name>A0ABP8C544_9FLAO</name>
<evidence type="ECO:0000256" key="2">
    <source>
        <dbReference type="ARBA" id="ARBA00010008"/>
    </source>
</evidence>
<sequence length="387" mass="43687">MFPEKLKKKIDDRITTNALRQLGDQNDLIDFSSNDYLGFSSSKIIFNNTHAYLKANNIFKNGATGSRLLSGNHNLYHVVENKICKFHNSDASLIFNSGYDANIGFFSSVPQRGDIILYDEYIHASIRDGIAMSNAKAYKFKHNDLIDLEKKCEAERSKNSEDTTIYIVTESVFSMDGDSPDLTTMSQICKKHEALFIVDEAHAVGVFGKQGNGLIQHLKLEQSVFARIITFGKAMGCHGAAILGSNILKQYLVNFSRSFIYTTALSPHSLATIKWAYKQLKTSNLKADTATQKLKKNINFFKEEIKKNHLEHIFIESNSSIHCCIISGNKKVKLIAEKLKNHQFNVKPILSPTVPKNQERLRFCLHSYNLKEDISNVLKLLAKLLSK</sequence>
<evidence type="ECO:0000256" key="3">
    <source>
        <dbReference type="ARBA" id="ARBA00022679"/>
    </source>
</evidence>
<dbReference type="EMBL" id="BAABCA010000002">
    <property type="protein sequence ID" value="GAA4233741.1"/>
    <property type="molecule type" value="Genomic_DNA"/>
</dbReference>
<evidence type="ECO:0000256" key="4">
    <source>
        <dbReference type="ARBA" id="ARBA00022898"/>
    </source>
</evidence>
<keyword evidence="6" id="KW-0032">Aminotransferase</keyword>
<dbReference type="PANTHER" id="PTHR13693:SF77">
    <property type="entry name" value="8-AMINO-7-OXONONANOATE SYNTHASE"/>
    <property type="match status" value="1"/>
</dbReference>
<accession>A0ABP8C544</accession>
<comment type="caution">
    <text evidence="6">The sequence shown here is derived from an EMBL/GenBank/DDBJ whole genome shotgun (WGS) entry which is preliminary data.</text>
</comment>
<dbReference type="SUPFAM" id="SSF53383">
    <property type="entry name" value="PLP-dependent transferases"/>
    <property type="match status" value="1"/>
</dbReference>
<dbReference type="InterPro" id="IPR015422">
    <property type="entry name" value="PyrdxlP-dep_Trfase_small"/>
</dbReference>
<dbReference type="Pfam" id="PF00155">
    <property type="entry name" value="Aminotran_1_2"/>
    <property type="match status" value="1"/>
</dbReference>
<dbReference type="InterPro" id="IPR050087">
    <property type="entry name" value="AON_synthase_class-II"/>
</dbReference>
<keyword evidence="7" id="KW-1185">Reference proteome</keyword>
<evidence type="ECO:0000313" key="7">
    <source>
        <dbReference type="Proteomes" id="UP001501496"/>
    </source>
</evidence>
<reference evidence="7" key="1">
    <citation type="journal article" date="2019" name="Int. J. Syst. Evol. Microbiol.">
        <title>The Global Catalogue of Microorganisms (GCM) 10K type strain sequencing project: providing services to taxonomists for standard genome sequencing and annotation.</title>
        <authorList>
            <consortium name="The Broad Institute Genomics Platform"/>
            <consortium name="The Broad Institute Genome Sequencing Center for Infectious Disease"/>
            <person name="Wu L."/>
            <person name="Ma J."/>
        </authorList>
    </citation>
    <scope>NUCLEOTIDE SEQUENCE [LARGE SCALE GENOMIC DNA]</scope>
    <source>
        <strain evidence="7">JCM 17630</strain>
    </source>
</reference>
<comment type="cofactor">
    <cofactor evidence="1">
        <name>pyridoxal 5'-phosphate</name>
        <dbReference type="ChEBI" id="CHEBI:597326"/>
    </cofactor>
</comment>
<protein>
    <submittedName>
        <fullName evidence="6">Pyridoxal phosphate-dependent aminotransferase family protein</fullName>
    </submittedName>
</protein>
<evidence type="ECO:0000256" key="1">
    <source>
        <dbReference type="ARBA" id="ARBA00001933"/>
    </source>
</evidence>
<dbReference type="InterPro" id="IPR015424">
    <property type="entry name" value="PyrdxlP-dep_Trfase"/>
</dbReference>
<dbReference type="PANTHER" id="PTHR13693">
    <property type="entry name" value="CLASS II AMINOTRANSFERASE/8-AMINO-7-OXONONANOATE SYNTHASE"/>
    <property type="match status" value="1"/>
</dbReference>